<evidence type="ECO:0000313" key="2">
    <source>
        <dbReference type="Proteomes" id="UP001558850"/>
    </source>
</evidence>
<comment type="caution">
    <text evidence="1">The sequence shown here is derived from an EMBL/GenBank/DDBJ whole genome shotgun (WGS) entry which is preliminary data.</text>
</comment>
<protein>
    <submittedName>
        <fullName evidence="1">Uncharacterized protein</fullName>
    </submittedName>
</protein>
<accession>A0ACC6TVB5</accession>
<keyword evidence="2" id="KW-1185">Reference proteome</keyword>
<organism evidence="1 2">
    <name type="scientific">Paraburkholderia phymatum</name>
    <dbReference type="NCBI Taxonomy" id="148447"/>
    <lineage>
        <taxon>Bacteria</taxon>
        <taxon>Pseudomonadati</taxon>
        <taxon>Pseudomonadota</taxon>
        <taxon>Betaproteobacteria</taxon>
        <taxon>Burkholderiales</taxon>
        <taxon>Burkholderiaceae</taxon>
        <taxon>Paraburkholderia</taxon>
    </lineage>
</organism>
<proteinExistence type="predicted"/>
<gene>
    <name evidence="1" type="ORF">AB4Y32_05005</name>
</gene>
<dbReference type="Proteomes" id="UP001558850">
    <property type="component" value="Unassembled WGS sequence"/>
</dbReference>
<dbReference type="EMBL" id="JBFRCH010000002">
    <property type="protein sequence ID" value="MEX3931175.1"/>
    <property type="molecule type" value="Genomic_DNA"/>
</dbReference>
<sequence length="96" mass="10854">MDWLTYVQWKYVRHGVVIALCLAGSGPDKTYNALFSDALLLHSNAWMPRAHQVAASHDRLVTPKYRQFAPLVPADGRHDGCWRLNVSRIPTSRALP</sequence>
<evidence type="ECO:0000313" key="1">
    <source>
        <dbReference type="EMBL" id="MEX3931175.1"/>
    </source>
</evidence>
<reference evidence="1" key="1">
    <citation type="submission" date="2024-07" db="EMBL/GenBank/DDBJ databases">
        <title>A survey of Mimosa microsymbionts across Brazilian biomes reveals a high diversity of Paraburkholderia nodulating endemic species, but also that Cupriavidus is common as a symbiont of widespread species.</title>
        <authorList>
            <person name="Rouws L."/>
            <person name="Barauna A."/>
            <person name="Beukes C."/>
            <person name="Rouws J.R.C."/>
            <person name="De Faria S.M."/>
            <person name="Gross E."/>
            <person name="Bueno Dos Reis Junior F."/>
            <person name="Simon M.F."/>
            <person name="Maluk M."/>
            <person name="Odee D.W."/>
            <person name="Kenicer G."/>
            <person name="Young J.P.W."/>
            <person name="Reis V.M."/>
            <person name="Zilli J."/>
            <person name="James E.K."/>
        </authorList>
    </citation>
    <scope>NUCLEOTIDE SEQUENCE</scope>
    <source>
        <strain evidence="1">EG181B</strain>
    </source>
</reference>
<name>A0ACC6TVB5_9BURK</name>